<reference evidence="2" key="1">
    <citation type="journal article" date="2020" name="mSystems">
        <title>Genome- and Community-Level Interaction Insights into Carbon Utilization and Element Cycling Functions of Hydrothermarchaeota in Hydrothermal Sediment.</title>
        <authorList>
            <person name="Zhou Z."/>
            <person name="Liu Y."/>
            <person name="Xu W."/>
            <person name="Pan J."/>
            <person name="Luo Z.H."/>
            <person name="Li M."/>
        </authorList>
    </citation>
    <scope>NUCLEOTIDE SEQUENCE [LARGE SCALE GENOMIC DNA]</scope>
    <source>
        <strain evidence="2">SpSt-477</strain>
    </source>
</reference>
<gene>
    <name evidence="2" type="ORF">ENS29_00695</name>
</gene>
<dbReference type="InterPro" id="IPR018490">
    <property type="entry name" value="cNMP-bd_dom_sf"/>
</dbReference>
<proteinExistence type="predicted"/>
<dbReference type="SMART" id="SM00100">
    <property type="entry name" value="cNMP"/>
    <property type="match status" value="1"/>
</dbReference>
<protein>
    <submittedName>
        <fullName evidence="2">Cyclic nucleotide-binding domain-containing protein</fullName>
    </submittedName>
</protein>
<dbReference type="CDD" id="cd00038">
    <property type="entry name" value="CAP_ED"/>
    <property type="match status" value="1"/>
</dbReference>
<organism evidence="2">
    <name type="scientific">Desulfatirhabdium butyrativorans</name>
    <dbReference type="NCBI Taxonomy" id="340467"/>
    <lineage>
        <taxon>Bacteria</taxon>
        <taxon>Pseudomonadati</taxon>
        <taxon>Thermodesulfobacteriota</taxon>
        <taxon>Desulfobacteria</taxon>
        <taxon>Desulfobacterales</taxon>
        <taxon>Desulfatirhabdiaceae</taxon>
        <taxon>Desulfatirhabdium</taxon>
    </lineage>
</organism>
<dbReference type="InterPro" id="IPR014710">
    <property type="entry name" value="RmlC-like_jellyroll"/>
</dbReference>
<sequence>MSWSVEGSEPCQACEFQENLRILRQIPFFSETPIESLKIFAYLCTRERFRQGDYLFSQDDDDGQAFYILSGEAELIYSNGRQDLVIRHYQPGDFSGGLTLLGRAQRLFSLKAVTDMVCLMLTRDKFQKAVSQVPQAIPGMLQAVVENIWEWEKRFLEDRSSECEVCRKRTGVSII</sequence>
<evidence type="ECO:0000313" key="2">
    <source>
        <dbReference type="EMBL" id="HGU31355.1"/>
    </source>
</evidence>
<comment type="caution">
    <text evidence="2">The sequence shown here is derived from an EMBL/GenBank/DDBJ whole genome shotgun (WGS) entry which is preliminary data.</text>
</comment>
<accession>A0A7C4RLR6</accession>
<name>A0A7C4RLR6_9BACT</name>
<dbReference type="PROSITE" id="PS50042">
    <property type="entry name" value="CNMP_BINDING_3"/>
    <property type="match status" value="1"/>
</dbReference>
<dbReference type="SUPFAM" id="SSF51206">
    <property type="entry name" value="cAMP-binding domain-like"/>
    <property type="match status" value="1"/>
</dbReference>
<dbReference type="Pfam" id="PF00027">
    <property type="entry name" value="cNMP_binding"/>
    <property type="match status" value="1"/>
</dbReference>
<dbReference type="Gene3D" id="2.60.120.10">
    <property type="entry name" value="Jelly Rolls"/>
    <property type="match status" value="1"/>
</dbReference>
<dbReference type="InterPro" id="IPR000595">
    <property type="entry name" value="cNMP-bd_dom"/>
</dbReference>
<feature type="domain" description="Cyclic nucleotide-binding" evidence="1">
    <location>
        <begin position="28"/>
        <end position="130"/>
    </location>
</feature>
<dbReference type="EMBL" id="DSUH01000015">
    <property type="protein sequence ID" value="HGU31355.1"/>
    <property type="molecule type" value="Genomic_DNA"/>
</dbReference>
<evidence type="ECO:0000259" key="1">
    <source>
        <dbReference type="PROSITE" id="PS50042"/>
    </source>
</evidence>
<dbReference type="AlphaFoldDB" id="A0A7C4RLR6"/>